<reference evidence="1" key="2">
    <citation type="submission" date="2020-06" db="EMBL/GenBank/DDBJ databases">
        <title>Helianthus annuus Genome sequencing and assembly Release 2.</title>
        <authorList>
            <person name="Gouzy J."/>
            <person name="Langlade N."/>
            <person name="Munos S."/>
        </authorList>
    </citation>
    <scope>NUCLEOTIDE SEQUENCE</scope>
    <source>
        <tissue evidence="1">Leaves</tissue>
    </source>
</reference>
<sequence>MRNPDCCGFSSGPTRKVIATLVLDLQNESKCVINERSRNIAKV</sequence>
<reference evidence="1" key="1">
    <citation type="journal article" date="2017" name="Nature">
        <title>The sunflower genome provides insights into oil metabolism, flowering and Asterid evolution.</title>
        <authorList>
            <person name="Badouin H."/>
            <person name="Gouzy J."/>
            <person name="Grassa C.J."/>
            <person name="Murat F."/>
            <person name="Staton S.E."/>
            <person name="Cottret L."/>
            <person name="Lelandais-Briere C."/>
            <person name="Owens G.L."/>
            <person name="Carrere S."/>
            <person name="Mayjonade B."/>
            <person name="Legrand L."/>
            <person name="Gill N."/>
            <person name="Kane N.C."/>
            <person name="Bowers J.E."/>
            <person name="Hubner S."/>
            <person name="Bellec A."/>
            <person name="Berard A."/>
            <person name="Berges H."/>
            <person name="Blanchet N."/>
            <person name="Boniface M.C."/>
            <person name="Brunel D."/>
            <person name="Catrice O."/>
            <person name="Chaidir N."/>
            <person name="Claudel C."/>
            <person name="Donnadieu C."/>
            <person name="Faraut T."/>
            <person name="Fievet G."/>
            <person name="Helmstetter N."/>
            <person name="King M."/>
            <person name="Knapp S.J."/>
            <person name="Lai Z."/>
            <person name="Le Paslier M.C."/>
            <person name="Lippi Y."/>
            <person name="Lorenzon L."/>
            <person name="Mandel J.R."/>
            <person name="Marage G."/>
            <person name="Marchand G."/>
            <person name="Marquand E."/>
            <person name="Bret-Mestries E."/>
            <person name="Morien E."/>
            <person name="Nambeesan S."/>
            <person name="Nguyen T."/>
            <person name="Pegot-Espagnet P."/>
            <person name="Pouilly N."/>
            <person name="Raftis F."/>
            <person name="Sallet E."/>
            <person name="Schiex T."/>
            <person name="Thomas J."/>
            <person name="Vandecasteele C."/>
            <person name="Vares D."/>
            <person name="Vear F."/>
            <person name="Vautrin S."/>
            <person name="Crespi M."/>
            <person name="Mangin B."/>
            <person name="Burke J.M."/>
            <person name="Salse J."/>
            <person name="Munos S."/>
            <person name="Vincourt P."/>
            <person name="Rieseberg L.H."/>
            <person name="Langlade N.B."/>
        </authorList>
    </citation>
    <scope>NUCLEOTIDE SEQUENCE</scope>
    <source>
        <tissue evidence="1">Leaves</tissue>
    </source>
</reference>
<accession>A0A9K3IV71</accession>
<gene>
    <name evidence="1" type="ORF">HanXRQr2_Chr06g0270491</name>
</gene>
<comment type="caution">
    <text evidence="1">The sequence shown here is derived from an EMBL/GenBank/DDBJ whole genome shotgun (WGS) entry which is preliminary data.</text>
</comment>
<dbReference type="EMBL" id="MNCJ02000321">
    <property type="protein sequence ID" value="KAF5803367.1"/>
    <property type="molecule type" value="Genomic_DNA"/>
</dbReference>
<keyword evidence="2" id="KW-1185">Reference proteome</keyword>
<dbReference type="Gramene" id="mRNA:HanXRQr2_Chr06g0270491">
    <property type="protein sequence ID" value="mRNA:HanXRQr2_Chr06g0270491"/>
    <property type="gene ID" value="HanXRQr2_Chr06g0270491"/>
</dbReference>
<evidence type="ECO:0000313" key="2">
    <source>
        <dbReference type="Proteomes" id="UP000215914"/>
    </source>
</evidence>
<dbReference type="AlphaFoldDB" id="A0A9K3IV71"/>
<protein>
    <submittedName>
        <fullName evidence="1">Uncharacterized protein</fullName>
    </submittedName>
</protein>
<evidence type="ECO:0000313" key="1">
    <source>
        <dbReference type="EMBL" id="KAF5803367.1"/>
    </source>
</evidence>
<proteinExistence type="predicted"/>
<name>A0A9K3IV71_HELAN</name>
<organism evidence="1 2">
    <name type="scientific">Helianthus annuus</name>
    <name type="common">Common sunflower</name>
    <dbReference type="NCBI Taxonomy" id="4232"/>
    <lineage>
        <taxon>Eukaryota</taxon>
        <taxon>Viridiplantae</taxon>
        <taxon>Streptophyta</taxon>
        <taxon>Embryophyta</taxon>
        <taxon>Tracheophyta</taxon>
        <taxon>Spermatophyta</taxon>
        <taxon>Magnoliopsida</taxon>
        <taxon>eudicotyledons</taxon>
        <taxon>Gunneridae</taxon>
        <taxon>Pentapetalae</taxon>
        <taxon>asterids</taxon>
        <taxon>campanulids</taxon>
        <taxon>Asterales</taxon>
        <taxon>Asteraceae</taxon>
        <taxon>Asteroideae</taxon>
        <taxon>Heliantheae alliance</taxon>
        <taxon>Heliantheae</taxon>
        <taxon>Helianthus</taxon>
    </lineage>
</organism>
<dbReference type="Proteomes" id="UP000215914">
    <property type="component" value="Unassembled WGS sequence"/>
</dbReference>